<dbReference type="AlphaFoldDB" id="W0RA83"/>
<dbReference type="Proteomes" id="UP000019086">
    <property type="component" value="Chromosome"/>
</dbReference>
<accession>W0RA83</accession>
<organism evidence="1 2">
    <name type="scientific">Bibersteinia trehalosi USDA-ARS-USMARC-190</name>
    <dbReference type="NCBI Taxonomy" id="1263832"/>
    <lineage>
        <taxon>Bacteria</taxon>
        <taxon>Pseudomonadati</taxon>
        <taxon>Pseudomonadota</taxon>
        <taxon>Gammaproteobacteria</taxon>
        <taxon>Pasteurellales</taxon>
        <taxon>Pasteurellaceae</taxon>
        <taxon>Bibersteinia</taxon>
    </lineage>
</organism>
<reference evidence="1 2" key="1">
    <citation type="submission" date="2013-12" db="EMBL/GenBank/DDBJ databases">
        <title>Annotation of the Bibersteinia trehalosi USDA-ARS-USMARC-190 complete genome.</title>
        <authorList>
            <person name="Harhay G.P."/>
            <person name="McVey S."/>
            <person name="Clawson M.L."/>
            <person name="Bono J."/>
            <person name="Heaton M.P."/>
            <person name="Chitko-Mckown C.G."/>
            <person name="Harhay D.M."/>
            <person name="Smith T.P.L."/>
        </authorList>
    </citation>
    <scope>NUCLEOTIDE SEQUENCE [LARGE SCALE GENOMIC DNA]</scope>
    <source>
        <strain evidence="1 2">USDA-ARS-USMARC-190</strain>
    </source>
</reference>
<dbReference type="PATRIC" id="fig|1263832.3.peg.2127"/>
<name>W0RA83_BIBTR</name>
<evidence type="ECO:0000313" key="1">
    <source>
        <dbReference type="EMBL" id="AHG87367.1"/>
    </source>
</evidence>
<sequence length="83" mass="9900">MPISKIVSKKNMIVTNEGKYYSPYETWFDSWTEEMLASETEEQRFYSINQEFCGELENGFVFQDEEDALRFIAAMRDITIYED</sequence>
<dbReference type="KEGG" id="btra:F544_21390"/>
<proteinExistence type="predicted"/>
<gene>
    <name evidence="1" type="ORF">F544_21390</name>
</gene>
<dbReference type="EMBL" id="CP006956">
    <property type="protein sequence ID" value="AHG87367.1"/>
    <property type="molecule type" value="Genomic_DNA"/>
</dbReference>
<protein>
    <submittedName>
        <fullName evidence="1">Uncharacterized protein</fullName>
    </submittedName>
</protein>
<dbReference type="HOGENOM" id="CLU_2535824_0_0_6"/>
<evidence type="ECO:0000313" key="2">
    <source>
        <dbReference type="Proteomes" id="UP000019086"/>
    </source>
</evidence>